<evidence type="ECO:0000313" key="3">
    <source>
        <dbReference type="Proteomes" id="UP000095284"/>
    </source>
</evidence>
<dbReference type="Proteomes" id="UP000582659">
    <property type="component" value="Unassembled WGS sequence"/>
</dbReference>
<organism evidence="3 5">
    <name type="scientific">Bursaphelenchus xylophilus</name>
    <name type="common">Pinewood nematode worm</name>
    <name type="synonym">Aphelenchoides xylophilus</name>
    <dbReference type="NCBI Taxonomy" id="6326"/>
    <lineage>
        <taxon>Eukaryota</taxon>
        <taxon>Metazoa</taxon>
        <taxon>Ecdysozoa</taxon>
        <taxon>Nematoda</taxon>
        <taxon>Chromadorea</taxon>
        <taxon>Rhabditida</taxon>
        <taxon>Tylenchina</taxon>
        <taxon>Tylenchomorpha</taxon>
        <taxon>Aphelenchoidea</taxon>
        <taxon>Aphelenchoididae</taxon>
        <taxon>Bursaphelenchus</taxon>
    </lineage>
</organism>
<reference evidence="5" key="1">
    <citation type="submission" date="2016-11" db="UniProtKB">
        <authorList>
            <consortium name="WormBaseParasite"/>
        </authorList>
    </citation>
    <scope>IDENTIFICATION</scope>
</reference>
<dbReference type="WBParaSite" id="BXY_0602600.1">
    <property type="protein sequence ID" value="BXY_0602600.1"/>
    <property type="gene ID" value="BXY_0602600"/>
</dbReference>
<evidence type="ECO:0000313" key="5">
    <source>
        <dbReference type="WBParaSite" id="BXY_0602600.1"/>
    </source>
</evidence>
<sequence length="88" mass="9560">MKLLLSMALLATCITLISALPYPYVNPYPYAPYDYSGYSGYPGYNNNGNSVSYGVFGRGNNYGMIGDPDGSFGFWLRCGDSNCGRNGK</sequence>
<keyword evidence="1" id="KW-0732">Signal</keyword>
<accession>A0A1I7RZ58</accession>
<dbReference type="EMBL" id="CAJFDI010000003">
    <property type="protein sequence ID" value="CAD5220585.1"/>
    <property type="molecule type" value="Genomic_DNA"/>
</dbReference>
<reference evidence="2" key="2">
    <citation type="submission" date="2020-09" db="EMBL/GenBank/DDBJ databases">
        <authorList>
            <person name="Kikuchi T."/>
        </authorList>
    </citation>
    <scope>NUCLEOTIDE SEQUENCE</scope>
    <source>
        <strain evidence="2">Ka4C1</strain>
    </source>
</reference>
<dbReference type="AlphaFoldDB" id="A0A1I7RZ58"/>
<evidence type="ECO:0000313" key="2">
    <source>
        <dbReference type="EMBL" id="CAD5220585.1"/>
    </source>
</evidence>
<proteinExistence type="predicted"/>
<dbReference type="EMBL" id="CAJFCV020000003">
    <property type="protein sequence ID" value="CAG9106826.1"/>
    <property type="molecule type" value="Genomic_DNA"/>
</dbReference>
<feature type="chain" id="PRO_5035359555" evidence="1">
    <location>
        <begin position="20"/>
        <end position="88"/>
    </location>
</feature>
<gene>
    <name evidence="2" type="ORF">BXYJ_LOCUS6252</name>
</gene>
<dbReference type="Proteomes" id="UP000095284">
    <property type="component" value="Unplaced"/>
</dbReference>
<dbReference type="Proteomes" id="UP000659654">
    <property type="component" value="Unassembled WGS sequence"/>
</dbReference>
<evidence type="ECO:0000256" key="1">
    <source>
        <dbReference type="SAM" id="SignalP"/>
    </source>
</evidence>
<feature type="signal peptide" evidence="1">
    <location>
        <begin position="1"/>
        <end position="19"/>
    </location>
</feature>
<name>A0A1I7RZ58_BURXY</name>
<protein>
    <submittedName>
        <fullName evidence="2">(pine wood nematode) hypothetical protein</fullName>
    </submittedName>
</protein>
<keyword evidence="4" id="KW-1185">Reference proteome</keyword>
<evidence type="ECO:0000313" key="4">
    <source>
        <dbReference type="Proteomes" id="UP000659654"/>
    </source>
</evidence>